<reference evidence="2" key="1">
    <citation type="journal article" date="2021" name="PeerJ">
        <title>Extensive microbial diversity within the chicken gut microbiome revealed by metagenomics and culture.</title>
        <authorList>
            <person name="Gilroy R."/>
            <person name="Ravi A."/>
            <person name="Getino M."/>
            <person name="Pursley I."/>
            <person name="Horton D.L."/>
            <person name="Alikhan N.F."/>
            <person name="Baker D."/>
            <person name="Gharbi K."/>
            <person name="Hall N."/>
            <person name="Watson M."/>
            <person name="Adriaenssens E.M."/>
            <person name="Foster-Nyarko E."/>
            <person name="Jarju S."/>
            <person name="Secka A."/>
            <person name="Antonio M."/>
            <person name="Oren A."/>
            <person name="Chaudhuri R.R."/>
            <person name="La Ragione R."/>
            <person name="Hildebrand F."/>
            <person name="Pallen M.J."/>
        </authorList>
    </citation>
    <scope>NUCLEOTIDE SEQUENCE</scope>
    <source>
        <strain evidence="2">ChiSjej5B23-15282</strain>
    </source>
</reference>
<evidence type="ECO:0000259" key="1">
    <source>
        <dbReference type="Pfam" id="PF18316"/>
    </source>
</evidence>
<feature type="non-terminal residue" evidence="2">
    <location>
        <position position="1"/>
    </location>
</feature>
<dbReference type="Proteomes" id="UP000824243">
    <property type="component" value="Unassembled WGS sequence"/>
</dbReference>
<sequence>GDSEFAQIGLAYTADPEVPYIGFHTEGNYRRAQSEDYAIMGIKIFFEYVDAVAVMTISDAPKLKTITVTPAEGSAAGTTKATVSGNTGTNLKYKLGSAATPVEYGQNVRTWSNFAANADIPATTGQTITVVEYDDYYKATGAGSATVTVNE</sequence>
<dbReference type="EMBL" id="DXFA01000128">
    <property type="protein sequence ID" value="HIX48817.1"/>
    <property type="molecule type" value="Genomic_DNA"/>
</dbReference>
<dbReference type="AlphaFoldDB" id="A0A9D2ASM0"/>
<evidence type="ECO:0000313" key="3">
    <source>
        <dbReference type="Proteomes" id="UP000824243"/>
    </source>
</evidence>
<protein>
    <recommendedName>
        <fullName evidence="1">S-layer protein SbsC C-terminal domain-containing protein</fullName>
    </recommendedName>
</protein>
<proteinExistence type="predicted"/>
<name>A0A9D2ASM0_9FIRM</name>
<dbReference type="Pfam" id="PF18316">
    <property type="entry name" value="S-l_SbsC_C"/>
    <property type="match status" value="1"/>
</dbReference>
<evidence type="ECO:0000313" key="2">
    <source>
        <dbReference type="EMBL" id="HIX48817.1"/>
    </source>
</evidence>
<reference evidence="2" key="2">
    <citation type="submission" date="2021-04" db="EMBL/GenBank/DDBJ databases">
        <authorList>
            <person name="Gilroy R."/>
        </authorList>
    </citation>
    <scope>NUCLEOTIDE SEQUENCE</scope>
    <source>
        <strain evidence="2">ChiSjej5B23-15282</strain>
    </source>
</reference>
<feature type="domain" description="S-layer protein SbsC C-terminal" evidence="1">
    <location>
        <begin position="72"/>
        <end position="144"/>
    </location>
</feature>
<accession>A0A9D2ASM0</accession>
<gene>
    <name evidence="2" type="ORF">H9981_07400</name>
</gene>
<dbReference type="InterPro" id="IPR040751">
    <property type="entry name" value="SbsC_C"/>
</dbReference>
<organism evidence="2 3">
    <name type="scientific">Candidatus Mediterraneibacter caccavium</name>
    <dbReference type="NCBI Taxonomy" id="2838661"/>
    <lineage>
        <taxon>Bacteria</taxon>
        <taxon>Bacillati</taxon>
        <taxon>Bacillota</taxon>
        <taxon>Clostridia</taxon>
        <taxon>Lachnospirales</taxon>
        <taxon>Lachnospiraceae</taxon>
        <taxon>Mediterraneibacter</taxon>
    </lineage>
</organism>
<comment type="caution">
    <text evidence="2">The sequence shown here is derived from an EMBL/GenBank/DDBJ whole genome shotgun (WGS) entry which is preliminary data.</text>
</comment>